<evidence type="ECO:0000313" key="3">
    <source>
        <dbReference type="EMBL" id="SEO18794.1"/>
    </source>
</evidence>
<dbReference type="InterPro" id="IPR036890">
    <property type="entry name" value="HATPase_C_sf"/>
</dbReference>
<dbReference type="Proteomes" id="UP000181951">
    <property type="component" value="Unassembled WGS sequence"/>
</dbReference>
<feature type="domain" description="Histidine kinase/HSP90-like ATPase" evidence="2">
    <location>
        <begin position="14"/>
        <end position="99"/>
    </location>
</feature>
<reference evidence="3 4" key="1">
    <citation type="submission" date="2016-10" db="EMBL/GenBank/DDBJ databases">
        <authorList>
            <person name="de Groot N.N."/>
        </authorList>
    </citation>
    <scope>NUCLEOTIDE SEQUENCE [LARGE SCALE GENOMIC DNA]</scope>
    <source>
        <strain evidence="3 4">CGMCC 4.2026</strain>
    </source>
</reference>
<evidence type="ECO:0000256" key="1">
    <source>
        <dbReference type="ARBA" id="ARBA00022527"/>
    </source>
</evidence>
<gene>
    <name evidence="3" type="ORF">SAMN05216267_101990</name>
</gene>
<name>A0A1H8MNI6_9ACTN</name>
<dbReference type="Pfam" id="PF13581">
    <property type="entry name" value="HATPase_c_2"/>
    <property type="match status" value="1"/>
</dbReference>
<keyword evidence="4" id="KW-1185">Reference proteome</keyword>
<proteinExistence type="predicted"/>
<protein>
    <submittedName>
        <fullName evidence="3">Histidine kinase-like ATPase domain-containing protein</fullName>
    </submittedName>
</protein>
<dbReference type="InterPro" id="IPR050267">
    <property type="entry name" value="Anti-sigma-factor_SerPK"/>
</dbReference>
<keyword evidence="1" id="KW-0723">Serine/threonine-protein kinase</keyword>
<dbReference type="Gene3D" id="3.30.565.10">
    <property type="entry name" value="Histidine kinase-like ATPase, C-terminal domain"/>
    <property type="match status" value="1"/>
</dbReference>
<dbReference type="RefSeq" id="WP_245791547.1">
    <property type="nucleotide sequence ID" value="NZ_FODD01000019.1"/>
</dbReference>
<evidence type="ECO:0000313" key="4">
    <source>
        <dbReference type="Proteomes" id="UP000181951"/>
    </source>
</evidence>
<dbReference type="CDD" id="cd16936">
    <property type="entry name" value="HATPase_RsbW-like"/>
    <property type="match status" value="1"/>
</dbReference>
<dbReference type="SUPFAM" id="SSF55874">
    <property type="entry name" value="ATPase domain of HSP90 chaperone/DNA topoisomerase II/histidine kinase"/>
    <property type="match status" value="1"/>
</dbReference>
<dbReference type="GO" id="GO:0004674">
    <property type="term" value="F:protein serine/threonine kinase activity"/>
    <property type="evidence" value="ECO:0007669"/>
    <property type="project" value="UniProtKB-KW"/>
</dbReference>
<keyword evidence="3" id="KW-0418">Kinase</keyword>
<dbReference type="EMBL" id="FODD01000019">
    <property type="protein sequence ID" value="SEO18794.1"/>
    <property type="molecule type" value="Genomic_DNA"/>
</dbReference>
<accession>A0A1H8MNI6</accession>
<keyword evidence="3" id="KW-0808">Transferase</keyword>
<dbReference type="PANTHER" id="PTHR35526">
    <property type="entry name" value="ANTI-SIGMA-F FACTOR RSBW-RELATED"/>
    <property type="match status" value="1"/>
</dbReference>
<dbReference type="AlphaFoldDB" id="A0A1H8MNI6"/>
<sequence length="118" mass="12363">MPHDSDPAESAASVVAELAANAVTHGRVAGRDFELRLTLDRATGVIRVEVSDARGEVRPAVSPLPPADDAESGRGLLLVQALTRAWGVSSREVGKTVWAEVALPDIRSVDGLLSERAG</sequence>
<dbReference type="InterPro" id="IPR003594">
    <property type="entry name" value="HATPase_dom"/>
</dbReference>
<dbReference type="STRING" id="310780.SAMN05216267_101990"/>
<evidence type="ECO:0000259" key="2">
    <source>
        <dbReference type="Pfam" id="PF13581"/>
    </source>
</evidence>
<organism evidence="3 4">
    <name type="scientific">Actinacidiphila rubida</name>
    <dbReference type="NCBI Taxonomy" id="310780"/>
    <lineage>
        <taxon>Bacteria</taxon>
        <taxon>Bacillati</taxon>
        <taxon>Actinomycetota</taxon>
        <taxon>Actinomycetes</taxon>
        <taxon>Kitasatosporales</taxon>
        <taxon>Streptomycetaceae</taxon>
        <taxon>Actinacidiphila</taxon>
    </lineage>
</organism>
<dbReference type="PANTHER" id="PTHR35526:SF3">
    <property type="entry name" value="ANTI-SIGMA-F FACTOR RSBW"/>
    <property type="match status" value="1"/>
</dbReference>